<evidence type="ECO:0000256" key="1">
    <source>
        <dbReference type="SAM" id="SignalP"/>
    </source>
</evidence>
<reference evidence="3" key="2">
    <citation type="submission" date="2014-11" db="EMBL/GenBank/DDBJ databases">
        <title>Draft genome sequence of Hydrogenophaga intermedia S1.</title>
        <authorList>
            <person name="Gan H.M."/>
            <person name="Chew T.H."/>
            <person name="Stolz A."/>
        </authorList>
    </citation>
    <scope>NUCLEOTIDE SEQUENCE [LARGE SCALE GENOMIC DNA]</scope>
    <source>
        <strain evidence="3">S1</strain>
    </source>
</reference>
<dbReference type="RefSeq" id="WP_009515349.1">
    <property type="nucleotide sequence ID" value="NZ_CCAE010000067.1"/>
</dbReference>
<keyword evidence="1" id="KW-0732">Signal</keyword>
<evidence type="ECO:0000313" key="3">
    <source>
        <dbReference type="Proteomes" id="UP000028878"/>
    </source>
</evidence>
<organism evidence="2 3">
    <name type="scientific">Hydrogenophaga intermedia</name>
    <dbReference type="NCBI Taxonomy" id="65786"/>
    <lineage>
        <taxon>Bacteria</taxon>
        <taxon>Pseudomonadati</taxon>
        <taxon>Pseudomonadota</taxon>
        <taxon>Betaproteobacteria</taxon>
        <taxon>Burkholderiales</taxon>
        <taxon>Comamonadaceae</taxon>
        <taxon>Hydrogenophaga</taxon>
    </lineage>
</organism>
<feature type="chain" id="PRO_5009681547" description="Secreted protein" evidence="1">
    <location>
        <begin position="20"/>
        <end position="102"/>
    </location>
</feature>
<keyword evidence="3" id="KW-1185">Reference proteome</keyword>
<evidence type="ECO:0000313" key="2">
    <source>
        <dbReference type="EMBL" id="CDN90134.1"/>
    </source>
</evidence>
<sequence length="102" mass="11303" precursor="true">MHRLLLALTLPLLASAAIAASDSSCAEHEKLRAQRDSALQKKDFKQYCVALSGLIRLMPQKPPAPAHVQCEANANRMKAEAWLKVRPSVIDTMTTTFDQNCR</sequence>
<feature type="signal peptide" evidence="1">
    <location>
        <begin position="1"/>
        <end position="19"/>
    </location>
</feature>
<proteinExistence type="predicted"/>
<protein>
    <recommendedName>
        <fullName evidence="4">Secreted protein</fullName>
    </recommendedName>
</protein>
<evidence type="ECO:0008006" key="4">
    <source>
        <dbReference type="Google" id="ProtNLM"/>
    </source>
</evidence>
<accession>A0A1L1PMV6</accession>
<reference evidence="3" key="1">
    <citation type="submission" date="2014-02" db="EMBL/GenBank/DDBJ databases">
        <authorList>
            <person name="Gan H."/>
        </authorList>
    </citation>
    <scope>NUCLEOTIDE SEQUENCE [LARGE SCALE GENOMIC DNA]</scope>
    <source>
        <strain evidence="3">S1</strain>
    </source>
</reference>
<dbReference type="Proteomes" id="UP000028878">
    <property type="component" value="Unassembled WGS sequence"/>
</dbReference>
<name>A0A1L1PMV6_HYDIT</name>
<gene>
    <name evidence="2" type="ORF">BN948_04576</name>
</gene>
<dbReference type="EMBL" id="CCAE010000067">
    <property type="protein sequence ID" value="CDN90134.1"/>
    <property type="molecule type" value="Genomic_DNA"/>
</dbReference>
<dbReference type="AlphaFoldDB" id="A0A1L1PMV6"/>